<dbReference type="GO" id="GO:0016829">
    <property type="term" value="F:lyase activity"/>
    <property type="evidence" value="ECO:0007669"/>
    <property type="project" value="UniProtKB-KW"/>
</dbReference>
<evidence type="ECO:0000256" key="1">
    <source>
        <dbReference type="SAM" id="MobiDB-lite"/>
    </source>
</evidence>
<protein>
    <submittedName>
        <fullName evidence="2">Reactivating factor for ethanolamine ammonia lyase</fullName>
    </submittedName>
</protein>
<evidence type="ECO:0000313" key="2">
    <source>
        <dbReference type="EMBL" id="OIQ91206.1"/>
    </source>
</evidence>
<dbReference type="EMBL" id="MLJW01000266">
    <property type="protein sequence ID" value="OIQ91206.1"/>
    <property type="molecule type" value="Genomic_DNA"/>
</dbReference>
<dbReference type="InterPro" id="IPR043129">
    <property type="entry name" value="ATPase_NBD"/>
</dbReference>
<dbReference type="SUPFAM" id="SSF53067">
    <property type="entry name" value="Actin-like ATPase domain"/>
    <property type="match status" value="1"/>
</dbReference>
<dbReference type="AlphaFoldDB" id="A0A1J5R5I1"/>
<comment type="caution">
    <text evidence="2">The sequence shown here is derived from an EMBL/GenBank/DDBJ whole genome shotgun (WGS) entry which is preliminary data.</text>
</comment>
<accession>A0A1J5R5I1</accession>
<name>A0A1J5R5I1_9ZZZZ</name>
<dbReference type="PANTHER" id="PTHR32432:SF13">
    <property type="entry name" value="ETHANOLAMINE AMMONIA-LYASE REACTIVASE EUTA"/>
    <property type="match status" value="1"/>
</dbReference>
<gene>
    <name evidence="2" type="ORF">GALL_268680</name>
</gene>
<feature type="compositionally biased region" description="Basic and acidic residues" evidence="1">
    <location>
        <begin position="541"/>
        <end position="563"/>
    </location>
</feature>
<dbReference type="InterPro" id="IPR009377">
    <property type="entry name" value="EutA"/>
</dbReference>
<keyword evidence="2" id="KW-0456">Lyase</keyword>
<dbReference type="InterPro" id="IPR050696">
    <property type="entry name" value="FtsA/MreB"/>
</dbReference>
<feature type="region of interest" description="Disordered" evidence="1">
    <location>
        <begin position="534"/>
        <end position="578"/>
    </location>
</feature>
<organism evidence="2">
    <name type="scientific">mine drainage metagenome</name>
    <dbReference type="NCBI Taxonomy" id="410659"/>
    <lineage>
        <taxon>unclassified sequences</taxon>
        <taxon>metagenomes</taxon>
        <taxon>ecological metagenomes</taxon>
    </lineage>
</organism>
<sequence>MPNNDDNQPKTVHRLADHQYGQQFNHVHEKGEDADHDHDDFDSSGALEDNPIWQQDNVALLSVGIDIGSSGTQVIFSRIKLRRMGEDLSSRYLVVARETLFQSPVALTPYQSETRIDEAGLGAIIDQAYRAAGLHPDDIDSGAVILTGEALRRENAEAISGVLAEQGGEFVCATAGHHMESMLAAYGSGAARVSHDAGKRVLNIDIGGGTTKLAIVEAGKVLKTAAIHVGGRLQVTDAAGRIVRLDPGGRYLASQAGFDWKLGDEVPAGALEQLAESMADTLIAAVVVRPIPAALEPLYLTEPLADFGPIGAVMFSGGVSEYVYQREIRDFGDMGRLLGAALRRRIDVGALPWPVLPAGECIRATALGASEYSVQLSGNTTYISSPGQLLPRRNLQVLQPVCELAEEIDAERLAQAIRDHYAAFDLSEGDSEVALAFRWSGAPSYQRIAAFASGIVKAMAKTIARRKPLYLVLDGDLAHTLGALLRDEVQIPCEILVIDGIVLWDFDYIDLGRIRMPSQTVPVTVKSLVFGQDPRMSLDPPPKEPKYRPHLHAHGEPHSHDHGFGSGQHHHHGKPEMK</sequence>
<feature type="compositionally biased region" description="Basic residues" evidence="1">
    <location>
        <begin position="568"/>
        <end position="578"/>
    </location>
</feature>
<dbReference type="Pfam" id="PF06277">
    <property type="entry name" value="EutA"/>
    <property type="match status" value="1"/>
</dbReference>
<proteinExistence type="predicted"/>
<dbReference type="PANTHER" id="PTHR32432">
    <property type="entry name" value="CELL DIVISION PROTEIN FTSA-RELATED"/>
    <property type="match status" value="1"/>
</dbReference>
<reference evidence="2" key="1">
    <citation type="submission" date="2016-10" db="EMBL/GenBank/DDBJ databases">
        <title>Sequence of Gallionella enrichment culture.</title>
        <authorList>
            <person name="Poehlein A."/>
            <person name="Muehling M."/>
            <person name="Daniel R."/>
        </authorList>
    </citation>
    <scope>NUCLEOTIDE SEQUENCE</scope>
</reference>